<reference evidence="1" key="1">
    <citation type="submission" date="2022-08" db="EMBL/GenBank/DDBJ databases">
        <title>Draft genome sequence of Microbacterium arabinogalactanolyticum JCM 9171.</title>
        <authorList>
            <person name="Fujita K."/>
            <person name="Ishiwata A."/>
            <person name="Fushinobu S."/>
        </authorList>
    </citation>
    <scope>NUCLEOTIDE SEQUENCE</scope>
    <source>
        <strain evidence="1">JCM 9171</strain>
    </source>
</reference>
<accession>A0ABQ5NEP8</accession>
<dbReference type="Proteomes" id="UP001165068">
    <property type="component" value="Unassembled WGS sequence"/>
</dbReference>
<name>A0ABQ5NEP8_9MICO</name>
<evidence type="ECO:0008006" key="3">
    <source>
        <dbReference type="Google" id="ProtNLM"/>
    </source>
</evidence>
<evidence type="ECO:0000313" key="1">
    <source>
        <dbReference type="EMBL" id="GLC84128.1"/>
    </source>
</evidence>
<dbReference type="EMBL" id="BRZC01000003">
    <property type="protein sequence ID" value="GLC84128.1"/>
    <property type="molecule type" value="Genomic_DNA"/>
</dbReference>
<keyword evidence="2" id="KW-1185">Reference proteome</keyword>
<protein>
    <recommendedName>
        <fullName evidence="3">PIN domain-containing protein</fullName>
    </recommendedName>
</protein>
<comment type="caution">
    <text evidence="1">The sequence shown here is derived from an EMBL/GenBank/DDBJ whole genome shotgun (WGS) entry which is preliminary data.</text>
</comment>
<evidence type="ECO:0000313" key="2">
    <source>
        <dbReference type="Proteomes" id="UP001165068"/>
    </source>
</evidence>
<gene>
    <name evidence="1" type="ORF">MIAR_07160</name>
</gene>
<proteinExistence type="predicted"/>
<organism evidence="1 2">
    <name type="scientific">Microbacterium arabinogalactanolyticum</name>
    <dbReference type="NCBI Taxonomy" id="69365"/>
    <lineage>
        <taxon>Bacteria</taxon>
        <taxon>Bacillati</taxon>
        <taxon>Actinomycetota</taxon>
        <taxon>Actinomycetes</taxon>
        <taxon>Micrococcales</taxon>
        <taxon>Microbacteriaceae</taxon>
        <taxon>Microbacterium</taxon>
    </lineage>
</organism>
<sequence length="151" mass="16836">MLRQSLRDSKRGRVGSDRASRNRNGWLEFYKALTHGGYHEGDGRQDPRVALPSRIVDAAIDAIPIGGDQRMVRAALLDGAHVYLTRDKKVLRARAMVRPLGMSILTPGELLEELSLCGALNFLWDPASLYWPLPDQEKVAHLIWALPKNAA</sequence>